<dbReference type="OrthoDB" id="15893at2759"/>
<dbReference type="STRING" id="13370.A0A448YGV0"/>
<dbReference type="PANTHER" id="PTHR28015:SF1">
    <property type="entry name" value="ATP SYNTHASE ASSEMBLY FACTOR FMC1, MITOCHONDRIAL"/>
    <property type="match status" value="1"/>
</dbReference>
<reference evidence="1 2" key="1">
    <citation type="submission" date="2018-12" db="EMBL/GenBank/DDBJ databases">
        <authorList>
            <person name="Tiukova I."/>
            <person name="Dainat J."/>
        </authorList>
    </citation>
    <scope>NUCLEOTIDE SEQUENCE [LARGE SCALE GENOMIC DNA]</scope>
</reference>
<dbReference type="GO" id="GO:0005759">
    <property type="term" value="C:mitochondrial matrix"/>
    <property type="evidence" value="ECO:0007669"/>
    <property type="project" value="TreeGrafter"/>
</dbReference>
<accession>A0A448YGV0</accession>
<dbReference type="InParanoid" id="A0A448YGV0"/>
<evidence type="ECO:0000313" key="1">
    <source>
        <dbReference type="EMBL" id="VEU20118.1"/>
    </source>
</evidence>
<dbReference type="Pfam" id="PF13233">
    <property type="entry name" value="Complex1_LYR_2"/>
    <property type="match status" value="1"/>
</dbReference>
<organism evidence="1 2">
    <name type="scientific">Brettanomyces naardenensis</name>
    <name type="common">Yeast</name>
    <dbReference type="NCBI Taxonomy" id="13370"/>
    <lineage>
        <taxon>Eukaryota</taxon>
        <taxon>Fungi</taxon>
        <taxon>Dikarya</taxon>
        <taxon>Ascomycota</taxon>
        <taxon>Saccharomycotina</taxon>
        <taxon>Pichiomycetes</taxon>
        <taxon>Pichiales</taxon>
        <taxon>Pichiaceae</taxon>
        <taxon>Brettanomyces</taxon>
    </lineage>
</organism>
<dbReference type="GO" id="GO:0033615">
    <property type="term" value="P:mitochondrial proton-transporting ATP synthase complex assembly"/>
    <property type="evidence" value="ECO:0007669"/>
    <property type="project" value="InterPro"/>
</dbReference>
<name>A0A448YGV0_BRENA</name>
<dbReference type="PANTHER" id="PTHR28015">
    <property type="entry name" value="ATP SYNTHASE ASSEMBLY FACTOR FMC1, MITOCHONDRIAL"/>
    <property type="match status" value="1"/>
</dbReference>
<evidence type="ECO:0000313" key="2">
    <source>
        <dbReference type="Proteomes" id="UP000290900"/>
    </source>
</evidence>
<proteinExistence type="predicted"/>
<protein>
    <submittedName>
        <fullName evidence="1">DEKNAAC101006</fullName>
    </submittedName>
</protein>
<keyword evidence="2" id="KW-1185">Reference proteome</keyword>
<dbReference type="EMBL" id="CAACVR010000002">
    <property type="protein sequence ID" value="VEU20118.1"/>
    <property type="molecule type" value="Genomic_DNA"/>
</dbReference>
<dbReference type="AlphaFoldDB" id="A0A448YGV0"/>
<sequence length="137" mass="15829">MSSYKLMLKELSQFSAAAFRRRSKDVATKEEALIKYKRMQFKRAGKKLSADEDRQLVESVREKFGLEAPKPDVSLLSFLSKEGLSETEKRHLSDITLFLRSQRVYEELLERYNPGISMAQKDKVEKTARKVGLEVPN</sequence>
<dbReference type="InterPro" id="IPR039196">
    <property type="entry name" value="Fmc1"/>
</dbReference>
<dbReference type="Proteomes" id="UP000290900">
    <property type="component" value="Unassembled WGS sequence"/>
</dbReference>
<gene>
    <name evidence="1" type="ORF">BRENAR_LOCUS853</name>
</gene>